<keyword evidence="3 5" id="KW-0560">Oxidoreductase</keyword>
<feature type="compositionally biased region" description="Gly residues" evidence="6">
    <location>
        <begin position="288"/>
        <end position="298"/>
    </location>
</feature>
<name>A0A8S4GGD2_PLUXY</name>
<feature type="region of interest" description="Disordered" evidence="6">
    <location>
        <begin position="261"/>
        <end position="356"/>
    </location>
</feature>
<dbReference type="SUPFAM" id="SSF51735">
    <property type="entry name" value="NAD(P)-binding Rossmann-fold domains"/>
    <property type="match status" value="1"/>
</dbReference>
<dbReference type="GO" id="GO:0001221">
    <property type="term" value="F:transcription coregulator binding"/>
    <property type="evidence" value="ECO:0007669"/>
    <property type="project" value="TreeGrafter"/>
</dbReference>
<comment type="similarity">
    <text evidence="2 5">Belongs to the D-isomer specific 2-hydroxyacid dehydrogenase family.</text>
</comment>
<dbReference type="GO" id="GO:0140297">
    <property type="term" value="F:DNA-binding transcription factor binding"/>
    <property type="evidence" value="ECO:0007669"/>
    <property type="project" value="TreeGrafter"/>
</dbReference>
<evidence type="ECO:0000256" key="2">
    <source>
        <dbReference type="ARBA" id="ARBA00005854"/>
    </source>
</evidence>
<dbReference type="AlphaFoldDB" id="A0A8S4GGD2"/>
<evidence type="ECO:0000256" key="5">
    <source>
        <dbReference type="RuleBase" id="RU003719"/>
    </source>
</evidence>
<dbReference type="InterPro" id="IPR006140">
    <property type="entry name" value="D-isomer_DH_NAD-bd"/>
</dbReference>
<dbReference type="PROSITE" id="PS00065">
    <property type="entry name" value="D_2_HYDROXYACID_DH_1"/>
    <property type="match status" value="1"/>
</dbReference>
<dbReference type="Proteomes" id="UP000653454">
    <property type="component" value="Unassembled WGS sequence"/>
</dbReference>
<keyword evidence="10" id="KW-1185">Reference proteome</keyword>
<evidence type="ECO:0000313" key="9">
    <source>
        <dbReference type="EMBL" id="CAG9138072.1"/>
    </source>
</evidence>
<dbReference type="Gene3D" id="3.40.50.720">
    <property type="entry name" value="NAD(P)-binding Rossmann-like Domain"/>
    <property type="match status" value="1"/>
</dbReference>
<comment type="caution">
    <text evidence="9">The sequence shown here is derived from an EMBL/GenBank/DDBJ whole genome shotgun (WGS) entry which is preliminary data.</text>
</comment>
<dbReference type="InterPro" id="IPR029753">
    <property type="entry name" value="D-isomer_DH_CS"/>
</dbReference>
<evidence type="ECO:0000256" key="6">
    <source>
        <dbReference type="SAM" id="MobiDB-lite"/>
    </source>
</evidence>
<dbReference type="EMBL" id="CAJHNJ030000491">
    <property type="protein sequence ID" value="CAG9138072.1"/>
    <property type="molecule type" value="Genomic_DNA"/>
</dbReference>
<dbReference type="InterPro" id="IPR043322">
    <property type="entry name" value="CtBP"/>
</dbReference>
<feature type="domain" description="D-isomer specific 2-hydroxyacid dehydrogenase NAD-binding" evidence="8">
    <location>
        <begin position="28"/>
        <end position="211"/>
    </location>
</feature>
<dbReference type="Pfam" id="PF02826">
    <property type="entry name" value="2-Hacid_dh_C"/>
    <property type="match status" value="1"/>
</dbReference>
<protein>
    <submittedName>
        <fullName evidence="9">(diamondback moth) hypothetical protein</fullName>
    </submittedName>
</protein>
<evidence type="ECO:0000256" key="3">
    <source>
        <dbReference type="ARBA" id="ARBA00023002"/>
    </source>
</evidence>
<dbReference type="PANTHER" id="PTHR46029:SF7">
    <property type="entry name" value="C-TERMINAL-BINDING PROTEIN"/>
    <property type="match status" value="1"/>
</dbReference>
<dbReference type="GO" id="GO:0016616">
    <property type="term" value="F:oxidoreductase activity, acting on the CH-OH group of donors, NAD or NADP as acceptor"/>
    <property type="evidence" value="ECO:0007669"/>
    <property type="project" value="InterPro"/>
</dbReference>
<dbReference type="InterPro" id="IPR006139">
    <property type="entry name" value="D-isomer_2_OHA_DH_cat_dom"/>
</dbReference>
<dbReference type="GO" id="GO:0051287">
    <property type="term" value="F:NAD binding"/>
    <property type="evidence" value="ECO:0007669"/>
    <property type="project" value="InterPro"/>
</dbReference>
<feature type="compositionally biased region" description="Pro residues" evidence="6">
    <location>
        <begin position="309"/>
        <end position="335"/>
    </location>
</feature>
<evidence type="ECO:0000313" key="10">
    <source>
        <dbReference type="Proteomes" id="UP000653454"/>
    </source>
</evidence>
<proteinExistence type="inferred from homology"/>
<reference evidence="9" key="1">
    <citation type="submission" date="2020-11" db="EMBL/GenBank/DDBJ databases">
        <authorList>
            <person name="Whiteford S."/>
        </authorList>
    </citation>
    <scope>NUCLEOTIDE SEQUENCE</scope>
</reference>
<dbReference type="PANTHER" id="PTHR46029">
    <property type="entry name" value="C-TERMINAL-BINDING PROTEIN"/>
    <property type="match status" value="1"/>
</dbReference>
<dbReference type="FunFam" id="3.40.50.720:FF:000012">
    <property type="entry name" value="C-terminal-binding protein 2 isoform 1"/>
    <property type="match status" value="1"/>
</dbReference>
<dbReference type="GO" id="GO:0006357">
    <property type="term" value="P:regulation of transcription by RNA polymerase II"/>
    <property type="evidence" value="ECO:0007669"/>
    <property type="project" value="TreeGrafter"/>
</dbReference>
<comment type="subcellular location">
    <subcellularLocation>
        <location evidence="1">Nucleus</location>
    </subcellularLocation>
</comment>
<gene>
    <name evidence="9" type="ORF">PLXY2_LOCUS16317</name>
</gene>
<dbReference type="GO" id="GO:0003713">
    <property type="term" value="F:transcription coactivator activity"/>
    <property type="evidence" value="ECO:0007669"/>
    <property type="project" value="TreeGrafter"/>
</dbReference>
<evidence type="ECO:0000259" key="8">
    <source>
        <dbReference type="Pfam" id="PF02826"/>
    </source>
</evidence>
<dbReference type="InterPro" id="IPR036291">
    <property type="entry name" value="NAD(P)-bd_dom_sf"/>
</dbReference>
<evidence type="ECO:0000256" key="1">
    <source>
        <dbReference type="ARBA" id="ARBA00004123"/>
    </source>
</evidence>
<evidence type="ECO:0000259" key="7">
    <source>
        <dbReference type="Pfam" id="PF00389"/>
    </source>
</evidence>
<feature type="compositionally biased region" description="Pro residues" evidence="6">
    <location>
        <begin position="261"/>
        <end position="275"/>
    </location>
</feature>
<dbReference type="InterPro" id="IPR029752">
    <property type="entry name" value="D-isomer_DH_CS1"/>
</dbReference>
<accession>A0A8S4GGD2</accession>
<dbReference type="CDD" id="cd05299">
    <property type="entry name" value="CtBP_dh"/>
    <property type="match status" value="1"/>
</dbReference>
<dbReference type="GO" id="GO:0005634">
    <property type="term" value="C:nucleus"/>
    <property type="evidence" value="ECO:0007669"/>
    <property type="project" value="UniProtKB-SubCell"/>
</dbReference>
<dbReference type="Pfam" id="PF00389">
    <property type="entry name" value="2-Hacid_dh"/>
    <property type="match status" value="1"/>
</dbReference>
<evidence type="ECO:0000256" key="4">
    <source>
        <dbReference type="ARBA" id="ARBA00023242"/>
    </source>
</evidence>
<organism evidence="9 10">
    <name type="scientific">Plutella xylostella</name>
    <name type="common">Diamondback moth</name>
    <name type="synonym">Plutella maculipennis</name>
    <dbReference type="NCBI Taxonomy" id="51655"/>
    <lineage>
        <taxon>Eukaryota</taxon>
        <taxon>Metazoa</taxon>
        <taxon>Ecdysozoa</taxon>
        <taxon>Arthropoda</taxon>
        <taxon>Hexapoda</taxon>
        <taxon>Insecta</taxon>
        <taxon>Pterygota</taxon>
        <taxon>Neoptera</taxon>
        <taxon>Endopterygota</taxon>
        <taxon>Lepidoptera</taxon>
        <taxon>Glossata</taxon>
        <taxon>Ditrysia</taxon>
        <taxon>Yponomeutoidea</taxon>
        <taxon>Plutellidae</taxon>
        <taxon>Plutella</taxon>
    </lineage>
</organism>
<dbReference type="PROSITE" id="PS00671">
    <property type="entry name" value="D_2_HYDROXYACID_DH_3"/>
    <property type="match status" value="1"/>
</dbReference>
<dbReference type="GO" id="GO:0003714">
    <property type="term" value="F:transcription corepressor activity"/>
    <property type="evidence" value="ECO:0007669"/>
    <property type="project" value="InterPro"/>
</dbReference>
<feature type="domain" description="D-isomer specific 2-hydroxyacid dehydrogenase catalytic" evidence="7">
    <location>
        <begin position="2"/>
        <end position="246"/>
    </location>
</feature>
<dbReference type="InterPro" id="IPR051638">
    <property type="entry name" value="CTBP_dehydrogenase"/>
</dbReference>
<sequence length="356" mass="38148">MKYLRHAGIAVCNVPGYGVEEVADTTLCLILNLYRRTYWLANMVREGKKFTGPEQVREAALGSARIRGDTLGIVGLGRIGSAVALRAKAFGFNVIFYDPYLPDGIEKSLGLTRVYTLQDLLFQSDCVSLHCSLNEHNHHLINEFTIKQMRPGAFLVNTARGGLVDDEGLAAALKLGRIRAAALDVHENEPFNVFQGPLKDAPNIMCTPHAAFYSDASAQELREMAASEIRRAIVGRIPDCLRNCVNKDYFLAGTVPLLPPHTAPPSLPSQPPPPSSYSEGTSPRMNGGYYGAGGGGGAQAAHSTTPGVPGAPPPAPHDAPPAPPPQQPPPQPPITLPINTPDPANHQIKQDNSDVH</sequence>
<keyword evidence="4" id="KW-0539">Nucleus</keyword>